<reference evidence="6" key="1">
    <citation type="submission" date="2015-01" db="EMBL/GenBank/DDBJ databases">
        <authorList>
            <person name="Andreevskaya M."/>
        </authorList>
    </citation>
    <scope>NUCLEOTIDE SEQUENCE [LARGE SCALE GENOMIC DNA]</scope>
    <source>
        <strain evidence="6">MKFS47</strain>
    </source>
</reference>
<dbReference type="SMART" id="SM01134">
    <property type="entry name" value="DeoRC"/>
    <property type="match status" value="1"/>
</dbReference>
<dbReference type="GO" id="GO:0003700">
    <property type="term" value="F:DNA-binding transcription factor activity"/>
    <property type="evidence" value="ECO:0007669"/>
    <property type="project" value="InterPro"/>
</dbReference>
<protein>
    <submittedName>
        <fullName evidence="5">L-ascorbate operon repressor UlaR</fullName>
    </submittedName>
</protein>
<dbReference type="SUPFAM" id="SSF100950">
    <property type="entry name" value="NagB/RpiA/CoA transferase-like"/>
    <property type="match status" value="1"/>
</dbReference>
<keyword evidence="1" id="KW-0805">Transcription regulation</keyword>
<keyword evidence="2" id="KW-0238">DNA-binding</keyword>
<proteinExistence type="predicted"/>
<dbReference type="KEGG" id="lpk:LACPI_0207"/>
<dbReference type="PROSITE" id="PS00894">
    <property type="entry name" value="HTH_DEOR_1"/>
    <property type="match status" value="1"/>
</dbReference>
<dbReference type="InterPro" id="IPR001034">
    <property type="entry name" value="DeoR_HTH"/>
</dbReference>
<dbReference type="Pfam" id="PF08220">
    <property type="entry name" value="HTH_DeoR"/>
    <property type="match status" value="1"/>
</dbReference>
<dbReference type="RefSeq" id="WP_047914694.1">
    <property type="nucleotide sequence ID" value="NZ_LN774769.1"/>
</dbReference>
<dbReference type="HOGENOM" id="CLU_060699_1_1_9"/>
<dbReference type="PANTHER" id="PTHR30363">
    <property type="entry name" value="HTH-TYPE TRANSCRIPTIONAL REGULATOR SRLR-RELATED"/>
    <property type="match status" value="1"/>
</dbReference>
<name>A0A0D6DU38_9LACT</name>
<dbReference type="InterPro" id="IPR036390">
    <property type="entry name" value="WH_DNA-bd_sf"/>
</dbReference>
<dbReference type="PRINTS" id="PR00037">
    <property type="entry name" value="HTHLACR"/>
</dbReference>
<dbReference type="InterPro" id="IPR037171">
    <property type="entry name" value="NagB/RpiA_transferase-like"/>
</dbReference>
<dbReference type="PANTHER" id="PTHR30363:SF44">
    <property type="entry name" value="AGA OPERON TRANSCRIPTIONAL REPRESSOR-RELATED"/>
    <property type="match status" value="1"/>
</dbReference>
<dbReference type="InterPro" id="IPR036388">
    <property type="entry name" value="WH-like_DNA-bd_sf"/>
</dbReference>
<evidence type="ECO:0000313" key="5">
    <source>
        <dbReference type="EMBL" id="CEN27407.1"/>
    </source>
</evidence>
<feature type="domain" description="HTH deoR-type" evidence="4">
    <location>
        <begin position="8"/>
        <end position="63"/>
    </location>
</feature>
<dbReference type="GO" id="GO:0003677">
    <property type="term" value="F:DNA binding"/>
    <property type="evidence" value="ECO:0007669"/>
    <property type="project" value="UniProtKB-KW"/>
</dbReference>
<evidence type="ECO:0000259" key="4">
    <source>
        <dbReference type="PROSITE" id="PS51000"/>
    </source>
</evidence>
<keyword evidence="3" id="KW-0804">Transcription</keyword>
<dbReference type="Proteomes" id="UP000033166">
    <property type="component" value="Chromosome I"/>
</dbReference>
<evidence type="ECO:0000256" key="2">
    <source>
        <dbReference type="ARBA" id="ARBA00023125"/>
    </source>
</evidence>
<evidence type="ECO:0000256" key="3">
    <source>
        <dbReference type="ARBA" id="ARBA00023163"/>
    </source>
</evidence>
<dbReference type="Pfam" id="PF00455">
    <property type="entry name" value="DeoRC"/>
    <property type="match status" value="1"/>
</dbReference>
<accession>A0A0D6DU38</accession>
<dbReference type="InterPro" id="IPR050313">
    <property type="entry name" value="Carb_Metab_HTH_regulators"/>
</dbReference>
<dbReference type="PROSITE" id="PS51000">
    <property type="entry name" value="HTH_DEOR_2"/>
    <property type="match status" value="1"/>
</dbReference>
<dbReference type="SUPFAM" id="SSF46785">
    <property type="entry name" value="Winged helix' DNA-binding domain"/>
    <property type="match status" value="1"/>
</dbReference>
<sequence>MKNAIRNIQARQQTLLDMLKDDQAHTVKALSLSLKTSETTIRRDLASLARMGKVNRSHGKAKISKTGLEIDKCDNQNIEVIKEALAKTAASFVKNGNTVFINSSSAALDAVKYLIHKQVTIITNNVKVAALDHNSESSVFLSGGEVRFPKEALIGQSAQAFFEAIQADIAIIGCYGISAERGLTTPVIHEAKINEVIVKQTRGIVICIADYRKIGESANFKSCDLSYIDYLITDTFSNPDKLKQIEDCGVNIIQIQV</sequence>
<dbReference type="Gene3D" id="1.10.10.10">
    <property type="entry name" value="Winged helix-like DNA-binding domain superfamily/Winged helix DNA-binding domain"/>
    <property type="match status" value="1"/>
</dbReference>
<dbReference type="EMBL" id="LN774769">
    <property type="protein sequence ID" value="CEN27407.1"/>
    <property type="molecule type" value="Genomic_DNA"/>
</dbReference>
<evidence type="ECO:0000313" key="6">
    <source>
        <dbReference type="Proteomes" id="UP000033166"/>
    </source>
</evidence>
<evidence type="ECO:0000256" key="1">
    <source>
        <dbReference type="ARBA" id="ARBA00023015"/>
    </source>
</evidence>
<dbReference type="InterPro" id="IPR018356">
    <property type="entry name" value="Tscrpt_reg_HTH_DeoR_CS"/>
</dbReference>
<organism evidence="5 6">
    <name type="scientific">Pseudolactococcus piscium MKFS47</name>
    <dbReference type="NCBI Taxonomy" id="297352"/>
    <lineage>
        <taxon>Bacteria</taxon>
        <taxon>Bacillati</taxon>
        <taxon>Bacillota</taxon>
        <taxon>Bacilli</taxon>
        <taxon>Lactobacillales</taxon>
        <taxon>Streptococcaceae</taxon>
        <taxon>Pseudolactococcus</taxon>
    </lineage>
</organism>
<dbReference type="InterPro" id="IPR014036">
    <property type="entry name" value="DeoR-like_C"/>
</dbReference>
<dbReference type="SMART" id="SM00420">
    <property type="entry name" value="HTH_DEOR"/>
    <property type="match status" value="1"/>
</dbReference>
<dbReference type="STRING" id="1364.LP2241_10183"/>
<dbReference type="AlphaFoldDB" id="A0A0D6DU38"/>
<gene>
    <name evidence="5" type="primary">ulaR</name>
    <name evidence="5" type="ORF">LACPI_0207</name>
</gene>
<dbReference type="Gene3D" id="3.40.50.1360">
    <property type="match status" value="1"/>
</dbReference>